<evidence type="ECO:0000256" key="1">
    <source>
        <dbReference type="SAM" id="MobiDB-lite"/>
    </source>
</evidence>
<proteinExistence type="predicted"/>
<dbReference type="EMBL" id="LMWV01000046">
    <property type="protein sequence ID" value="KUN58438.1"/>
    <property type="molecule type" value="Genomic_DNA"/>
</dbReference>
<protein>
    <submittedName>
        <fullName evidence="2">Uncharacterized protein</fullName>
    </submittedName>
</protein>
<evidence type="ECO:0000313" key="3">
    <source>
        <dbReference type="Proteomes" id="UP000054375"/>
    </source>
</evidence>
<evidence type="ECO:0000313" key="2">
    <source>
        <dbReference type="EMBL" id="KUN58438.1"/>
    </source>
</evidence>
<accession>A0A117QWN2</accession>
<reference evidence="2 3" key="1">
    <citation type="submission" date="2015-10" db="EMBL/GenBank/DDBJ databases">
        <title>Draft genome sequence of Streptomyces griseorubiginosus DSM 40469, type strain for the species Streptomyces griseorubiginosus.</title>
        <authorList>
            <person name="Ruckert C."/>
            <person name="Winkler A."/>
            <person name="Kalinowski J."/>
            <person name="Kampfer P."/>
            <person name="Glaeser S."/>
        </authorList>
    </citation>
    <scope>NUCLEOTIDE SEQUENCE [LARGE SCALE GENOMIC DNA]</scope>
    <source>
        <strain evidence="2 3">DSM 40469</strain>
    </source>
</reference>
<comment type="caution">
    <text evidence="2">The sequence shown here is derived from an EMBL/GenBank/DDBJ whole genome shotgun (WGS) entry which is preliminary data.</text>
</comment>
<sequence length="142" mass="15543">MHLNDMHDRAASLLLAARTERGERRQHMIEEARLWIDLATTMPAAPPAQAVPDGTVVQIRTRSGALTVVQEHTAWGDTTLYPWQCLGCGHGRDPHYGDGEPRRDVAVEQATRHARRCWAHPAPATEPLTTGAGPVDLQGESA</sequence>
<dbReference type="Proteomes" id="UP000054375">
    <property type="component" value="Unassembled WGS sequence"/>
</dbReference>
<gene>
    <name evidence="2" type="ORF">AQJ54_41980</name>
</gene>
<keyword evidence="3" id="KW-1185">Reference proteome</keyword>
<dbReference type="RefSeq" id="WP_062246802.1">
    <property type="nucleotide sequence ID" value="NZ_JBPJFL010000004.1"/>
</dbReference>
<organism evidence="2 3">
    <name type="scientific">Streptomyces griseorubiginosus</name>
    <dbReference type="NCBI Taxonomy" id="67304"/>
    <lineage>
        <taxon>Bacteria</taxon>
        <taxon>Bacillati</taxon>
        <taxon>Actinomycetota</taxon>
        <taxon>Actinomycetes</taxon>
        <taxon>Kitasatosporales</taxon>
        <taxon>Streptomycetaceae</taxon>
        <taxon>Streptomyces</taxon>
    </lineage>
</organism>
<feature type="region of interest" description="Disordered" evidence="1">
    <location>
        <begin position="121"/>
        <end position="142"/>
    </location>
</feature>
<name>A0A117QWN2_9ACTN</name>
<dbReference type="AlphaFoldDB" id="A0A117QWN2"/>